<name>A0AAV1VI73_9STRA</name>
<proteinExistence type="predicted"/>
<dbReference type="Proteomes" id="UP001162060">
    <property type="component" value="Unassembled WGS sequence"/>
</dbReference>
<sequence length="94" mass="10485">MNSVISSPELGRAPASFGGVLFDEGVIDIRRLDAIFHETSSQEKRQRTHPLSPRVDDDFASQESQVLLCQLLGTSRQREARLLLATIRGLRVHS</sequence>
<evidence type="ECO:0000313" key="1">
    <source>
        <dbReference type="EMBL" id="CAK7946027.1"/>
    </source>
</evidence>
<reference evidence="1" key="1">
    <citation type="submission" date="2024-01" db="EMBL/GenBank/DDBJ databases">
        <authorList>
            <person name="Webb A."/>
        </authorList>
    </citation>
    <scope>NUCLEOTIDE SEQUENCE</scope>
    <source>
        <strain evidence="1">Pm1</strain>
    </source>
</reference>
<protein>
    <submittedName>
        <fullName evidence="1">Uncharacterized protein</fullName>
    </submittedName>
</protein>
<dbReference type="EMBL" id="CAKLBY020000339">
    <property type="protein sequence ID" value="CAK7946027.1"/>
    <property type="molecule type" value="Genomic_DNA"/>
</dbReference>
<gene>
    <name evidence="1" type="ORF">PM001_LOCUS31177</name>
</gene>
<evidence type="ECO:0000313" key="2">
    <source>
        <dbReference type="Proteomes" id="UP001162060"/>
    </source>
</evidence>
<comment type="caution">
    <text evidence="1">The sequence shown here is derived from an EMBL/GenBank/DDBJ whole genome shotgun (WGS) entry which is preliminary data.</text>
</comment>
<accession>A0AAV1VI73</accession>
<organism evidence="1 2">
    <name type="scientific">Peronospora matthiolae</name>
    <dbReference type="NCBI Taxonomy" id="2874970"/>
    <lineage>
        <taxon>Eukaryota</taxon>
        <taxon>Sar</taxon>
        <taxon>Stramenopiles</taxon>
        <taxon>Oomycota</taxon>
        <taxon>Peronosporomycetes</taxon>
        <taxon>Peronosporales</taxon>
        <taxon>Peronosporaceae</taxon>
        <taxon>Peronospora</taxon>
    </lineage>
</organism>
<dbReference type="AlphaFoldDB" id="A0AAV1VI73"/>